<dbReference type="GO" id="GO:0005929">
    <property type="term" value="C:cilium"/>
    <property type="evidence" value="ECO:0007669"/>
    <property type="project" value="TreeGrafter"/>
</dbReference>
<dbReference type="PROSITE" id="PS50002">
    <property type="entry name" value="SH3"/>
    <property type="match status" value="1"/>
</dbReference>
<dbReference type="Proteomes" id="UP000046393">
    <property type="component" value="Unplaced"/>
</dbReference>
<evidence type="ECO:0000256" key="2">
    <source>
        <dbReference type="PROSITE-ProRule" id="PRU00192"/>
    </source>
</evidence>
<feature type="region of interest" description="Disordered" evidence="3">
    <location>
        <begin position="1"/>
        <end position="28"/>
    </location>
</feature>
<feature type="compositionally biased region" description="Basic and acidic residues" evidence="3">
    <location>
        <begin position="17"/>
        <end position="28"/>
    </location>
</feature>
<evidence type="ECO:0000256" key="3">
    <source>
        <dbReference type="SAM" id="MobiDB-lite"/>
    </source>
</evidence>
<dbReference type="InterPro" id="IPR001452">
    <property type="entry name" value="SH3_domain"/>
</dbReference>
<reference evidence="6" key="1">
    <citation type="submission" date="2017-02" db="UniProtKB">
        <authorList>
            <consortium name="WormBaseParasite"/>
        </authorList>
    </citation>
    <scope>IDENTIFICATION</scope>
</reference>
<dbReference type="AlphaFoldDB" id="A0A0N5AG08"/>
<dbReference type="PANTHER" id="PTHR15176">
    <property type="entry name" value="NEPHROCYSTIN"/>
    <property type="match status" value="1"/>
</dbReference>
<name>A0A0N5AG08_9BILA</name>
<evidence type="ECO:0000313" key="5">
    <source>
        <dbReference type="Proteomes" id="UP000046393"/>
    </source>
</evidence>
<dbReference type="GO" id="GO:0090251">
    <property type="term" value="P:protein localization involved in establishment of planar polarity"/>
    <property type="evidence" value="ECO:0007669"/>
    <property type="project" value="TreeGrafter"/>
</dbReference>
<dbReference type="GO" id="GO:0005737">
    <property type="term" value="C:cytoplasm"/>
    <property type="evidence" value="ECO:0007669"/>
    <property type="project" value="TreeGrafter"/>
</dbReference>
<proteinExistence type="predicted"/>
<accession>A0A0N5AG08</accession>
<dbReference type="PANTHER" id="PTHR15176:SF1">
    <property type="entry name" value="NEPHROCYSTIN-1"/>
    <property type="match status" value="1"/>
</dbReference>
<evidence type="ECO:0000313" key="6">
    <source>
        <dbReference type="WBParaSite" id="SMUV_0000323201-mRNA-1"/>
    </source>
</evidence>
<dbReference type="SUPFAM" id="SSF50044">
    <property type="entry name" value="SH3-domain"/>
    <property type="match status" value="1"/>
</dbReference>
<dbReference type="WBParaSite" id="SMUV_0000323201-mRNA-1">
    <property type="protein sequence ID" value="SMUV_0000323201-mRNA-1"/>
    <property type="gene ID" value="SMUV_0000323201"/>
</dbReference>
<dbReference type="STRING" id="451379.A0A0N5AG08"/>
<dbReference type="InterPro" id="IPR039687">
    <property type="entry name" value="NPHP1"/>
</dbReference>
<dbReference type="Gene3D" id="2.30.30.40">
    <property type="entry name" value="SH3 Domains"/>
    <property type="match status" value="1"/>
</dbReference>
<keyword evidence="1 2" id="KW-0728">SH3 domain</keyword>
<keyword evidence="5" id="KW-1185">Reference proteome</keyword>
<protein>
    <submittedName>
        <fullName evidence="6">SH3 domain-containing protein</fullName>
    </submittedName>
</protein>
<sequence length="556" mass="62814">MILSSQFNETPIPAQEKFAHTDDKNETSEQKMVVSNDEQLSVEDESYSRHNHDAVVNDNKFLVIADLQGADDEDLNIRSGEVLDILATRPDGWWLAKNSKGETGLVPKTFLKLLPTFNGCDEQGRKSEFLDGIASGREDILSSSQETCSFRPLFLSNAAVNGLSRPISSSGFDDWKSGGLGTALENDIHLTCECHLAPRLSESNLGFHDIYWNCDLNKLRKRRVRVSKLIRISKLENVPTELSNARLRLLHVCLFDFSGKTGKQIVSNVHIVKAADKNGKYWNFVSKNDGGQSGLEFSEFFVRSNYFSENVVLMIEATVLHLSNDAVFKEESLGYVKVPLVDKAGECILTNKVYSLTLTNEGFHNHFLKGLSSRSRPKLHFKVADFTKADSSVVDSLPDVIVWNPLYIRMAFCYRRLLGEILIKNRSDMTCAELIADPFLSTFPQVAGQPDLISLLKSLWIIRIKSLGTKISEEEEAEEFKKHYMRTAFVIYKTLSMPEYDLKSPTSLSKRHFILKSFVEQYCLNQNPIKFLAMEKCKPLNIFDLTVDLIGEHAID</sequence>
<feature type="domain" description="SH3" evidence="4">
    <location>
        <begin position="56"/>
        <end position="116"/>
    </location>
</feature>
<evidence type="ECO:0000259" key="4">
    <source>
        <dbReference type="PROSITE" id="PS50002"/>
    </source>
</evidence>
<evidence type="ECO:0000256" key="1">
    <source>
        <dbReference type="ARBA" id="ARBA00022443"/>
    </source>
</evidence>
<organism evidence="5 6">
    <name type="scientific">Syphacia muris</name>
    <dbReference type="NCBI Taxonomy" id="451379"/>
    <lineage>
        <taxon>Eukaryota</taxon>
        <taxon>Metazoa</taxon>
        <taxon>Ecdysozoa</taxon>
        <taxon>Nematoda</taxon>
        <taxon>Chromadorea</taxon>
        <taxon>Rhabditida</taxon>
        <taxon>Spirurina</taxon>
        <taxon>Oxyuridomorpha</taxon>
        <taxon>Oxyuroidea</taxon>
        <taxon>Oxyuridae</taxon>
        <taxon>Syphacia</taxon>
    </lineage>
</organism>
<dbReference type="InterPro" id="IPR036028">
    <property type="entry name" value="SH3-like_dom_sf"/>
</dbReference>
<dbReference type="SMART" id="SM00326">
    <property type="entry name" value="SH3"/>
    <property type="match status" value="1"/>
</dbReference>
<dbReference type="Pfam" id="PF00018">
    <property type="entry name" value="SH3_1"/>
    <property type="match status" value="1"/>
</dbReference>